<evidence type="ECO:0000313" key="12">
    <source>
        <dbReference type="Proteomes" id="UP001432322"/>
    </source>
</evidence>
<feature type="transmembrane region" description="Helical" evidence="8">
    <location>
        <begin position="606"/>
        <end position="625"/>
    </location>
</feature>
<dbReference type="Pfam" id="PF03188">
    <property type="entry name" value="Cytochrom_B561"/>
    <property type="match status" value="1"/>
</dbReference>
<gene>
    <name evidence="11" type="ORF">PFISCL1PPCAC_7612</name>
</gene>
<evidence type="ECO:0000256" key="2">
    <source>
        <dbReference type="ARBA" id="ARBA00022448"/>
    </source>
</evidence>
<feature type="transmembrane region" description="Helical" evidence="8">
    <location>
        <begin position="794"/>
        <end position="815"/>
    </location>
</feature>
<organism evidence="11 12">
    <name type="scientific">Pristionchus fissidentatus</name>
    <dbReference type="NCBI Taxonomy" id="1538716"/>
    <lineage>
        <taxon>Eukaryota</taxon>
        <taxon>Metazoa</taxon>
        <taxon>Ecdysozoa</taxon>
        <taxon>Nematoda</taxon>
        <taxon>Chromadorea</taxon>
        <taxon>Rhabditida</taxon>
        <taxon>Rhabditina</taxon>
        <taxon>Diplogasteromorpha</taxon>
        <taxon>Diplogasteroidea</taxon>
        <taxon>Neodiplogasteridae</taxon>
        <taxon>Pristionchus</taxon>
    </lineage>
</organism>
<keyword evidence="5" id="KW-0249">Electron transport</keyword>
<evidence type="ECO:0000256" key="5">
    <source>
        <dbReference type="ARBA" id="ARBA00022982"/>
    </source>
</evidence>
<feature type="domain" description="DOMON" evidence="9">
    <location>
        <begin position="240"/>
        <end position="371"/>
    </location>
</feature>
<keyword evidence="3 8" id="KW-0812">Transmembrane</keyword>
<evidence type="ECO:0000256" key="6">
    <source>
        <dbReference type="ARBA" id="ARBA00022989"/>
    </source>
</evidence>
<keyword evidence="4" id="KW-0732">Signal</keyword>
<proteinExistence type="predicted"/>
<comment type="caution">
    <text evidence="11">The sequence shown here is derived from an EMBL/GenBank/DDBJ whole genome shotgun (WGS) entry which is preliminary data.</text>
</comment>
<feature type="non-terminal residue" evidence="11">
    <location>
        <position position="1"/>
    </location>
</feature>
<evidence type="ECO:0000259" key="9">
    <source>
        <dbReference type="PROSITE" id="PS50836"/>
    </source>
</evidence>
<evidence type="ECO:0000259" key="10">
    <source>
        <dbReference type="PROSITE" id="PS50939"/>
    </source>
</evidence>
<dbReference type="SMART" id="SM00665">
    <property type="entry name" value="B561"/>
    <property type="match status" value="1"/>
</dbReference>
<dbReference type="PANTHER" id="PTHR23130:SF171">
    <property type="entry name" value="OS01G0895300 PROTEIN"/>
    <property type="match status" value="1"/>
</dbReference>
<feature type="transmembrane region" description="Helical" evidence="8">
    <location>
        <begin position="752"/>
        <end position="773"/>
    </location>
</feature>
<evidence type="ECO:0000256" key="3">
    <source>
        <dbReference type="ARBA" id="ARBA00022692"/>
    </source>
</evidence>
<dbReference type="PROSITE" id="PS50836">
    <property type="entry name" value="DOMON"/>
    <property type="match status" value="3"/>
</dbReference>
<protein>
    <recommendedName>
        <fullName evidence="13">Cytochrome b561 domain-containing protein</fullName>
    </recommendedName>
</protein>
<keyword evidence="12" id="KW-1185">Reference proteome</keyword>
<keyword evidence="6 8" id="KW-1133">Transmembrane helix</keyword>
<dbReference type="AlphaFoldDB" id="A0AAV5VCP0"/>
<dbReference type="PANTHER" id="PTHR23130">
    <property type="entry name" value="CYTOCHROME B561 AND DOMON DOMAIN-CONTAINING PROTEIN"/>
    <property type="match status" value="1"/>
</dbReference>
<evidence type="ECO:0000256" key="1">
    <source>
        <dbReference type="ARBA" id="ARBA00004370"/>
    </source>
</evidence>
<sequence>LYRLSICEHVLFIVVRIILLTMFAPLKLLAGMLAVAAPITALNCDGGRKCVYMAACKGALTKDCPLAYSFKLDGDVLSMEMAGYQPAGTGRYLAIGFNEKQLMGNARVTECSAIGDEALKVKLSYNPAMYNARIDGEPAFRDQIITEPTATYENGMIFCSWKQKVGYFNNDKVFQHSAGVEYHHMVAYGSTVSTEEKTGLAHHDAAEHIYYESFETTPTLSCDAGRTCVYMKPCKDTFDNKCPLAYSYKLDGDTLSMQLIGYQPKGMLRYLAVGFGEKPGMGEAKVSECSAIGDEKFPTVKLSYNTPGDDSDNSRIAGEPELRDTIISDAISKYQDGMIYCSWKQNVGPNDNPKIFQHVAGKKYHHIVAYGPTATEGEFAMSLDHHDDYDMPVYDTFELDAGDDGGDDSDVLKCAEPGRECVYMKACKGKLSSKCPLAYSFKLDGDIMSMELAGYQSSGTGRYLAVGFGDNGGMQGSHVTECSAIGDEKAPSVKLSYNVAGDYNNVRIDNEAELRKQVITEASGKYEDGMIHCSWKQNVSTMNDNDKVFHCTPGNMYSHIAAYGDTDAGGLKFHDDMQDNGKTDFAGHEEAADPTKTNLKKAHGSLMMIAWLICVPIAAIFARFLRSHWPTKKPFGLAVWFHVHRSFNILACLVMIAGFVCIFIETEWQWRGVGSSSGYWLATHSTVGIIACVLAWMQPFISILRCDPQNPRRPIFNWVHRLIGVTAFSLAVTAVAIAAYNFNSLWTNNLTYLILSFVPLGAVVVLFVIMTILDAKIRVHDANIKKIHSIRFSLVVFAIAVAAAAAIALVVMLCIA</sequence>
<dbReference type="Gene3D" id="1.20.120.1770">
    <property type="match status" value="1"/>
</dbReference>
<feature type="domain" description="DOMON" evidence="9">
    <location>
        <begin position="433"/>
        <end position="564"/>
    </location>
</feature>
<evidence type="ECO:0000256" key="7">
    <source>
        <dbReference type="ARBA" id="ARBA00023136"/>
    </source>
</evidence>
<evidence type="ECO:0008006" key="13">
    <source>
        <dbReference type="Google" id="ProtNLM"/>
    </source>
</evidence>
<keyword evidence="7 8" id="KW-0472">Membrane</keyword>
<feature type="transmembrane region" description="Helical" evidence="8">
    <location>
        <begin position="646"/>
        <end position="666"/>
    </location>
</feature>
<evidence type="ECO:0000256" key="4">
    <source>
        <dbReference type="ARBA" id="ARBA00022729"/>
    </source>
</evidence>
<name>A0AAV5VCP0_9BILA</name>
<dbReference type="InterPro" id="IPR006593">
    <property type="entry name" value="Cyt_b561/ferric_Rdtase_TM"/>
</dbReference>
<dbReference type="InterPro" id="IPR005018">
    <property type="entry name" value="DOMON_domain"/>
</dbReference>
<dbReference type="CDD" id="cd08760">
    <property type="entry name" value="Cyt_b561_FRRS1_like"/>
    <property type="match status" value="1"/>
</dbReference>
<accession>A0AAV5VCP0</accession>
<dbReference type="Proteomes" id="UP001432322">
    <property type="component" value="Unassembled WGS sequence"/>
</dbReference>
<evidence type="ECO:0000313" key="11">
    <source>
        <dbReference type="EMBL" id="GMT16315.1"/>
    </source>
</evidence>
<dbReference type="PROSITE" id="PS50939">
    <property type="entry name" value="CYTOCHROME_B561"/>
    <property type="match status" value="1"/>
</dbReference>
<feature type="domain" description="DOMON" evidence="9">
    <location>
        <begin position="62"/>
        <end position="189"/>
    </location>
</feature>
<comment type="subcellular location">
    <subcellularLocation>
        <location evidence="1">Membrane</location>
    </subcellularLocation>
</comment>
<reference evidence="11" key="1">
    <citation type="submission" date="2023-10" db="EMBL/GenBank/DDBJ databases">
        <title>Genome assembly of Pristionchus species.</title>
        <authorList>
            <person name="Yoshida K."/>
            <person name="Sommer R.J."/>
        </authorList>
    </citation>
    <scope>NUCLEOTIDE SEQUENCE</scope>
    <source>
        <strain evidence="11">RS5133</strain>
    </source>
</reference>
<evidence type="ECO:0000256" key="8">
    <source>
        <dbReference type="SAM" id="Phobius"/>
    </source>
</evidence>
<feature type="transmembrane region" description="Helical" evidence="8">
    <location>
        <begin position="718"/>
        <end position="740"/>
    </location>
</feature>
<feature type="transmembrane region" description="Helical" evidence="8">
    <location>
        <begin position="12"/>
        <end position="35"/>
    </location>
</feature>
<feature type="transmembrane region" description="Helical" evidence="8">
    <location>
        <begin position="678"/>
        <end position="697"/>
    </location>
</feature>
<keyword evidence="2" id="KW-0813">Transport</keyword>
<feature type="domain" description="Cytochrome b561" evidence="10">
    <location>
        <begin position="565"/>
        <end position="776"/>
    </location>
</feature>
<dbReference type="Pfam" id="PF03351">
    <property type="entry name" value="DOMON"/>
    <property type="match status" value="3"/>
</dbReference>
<dbReference type="EMBL" id="BTSY01000002">
    <property type="protein sequence ID" value="GMT16315.1"/>
    <property type="molecule type" value="Genomic_DNA"/>
</dbReference>
<dbReference type="GO" id="GO:0016020">
    <property type="term" value="C:membrane"/>
    <property type="evidence" value="ECO:0007669"/>
    <property type="project" value="UniProtKB-SubCell"/>
</dbReference>